<dbReference type="AlphaFoldDB" id="A0A5J4IPX4"/>
<name>A0A5J4IPX4_9FLAO</name>
<dbReference type="InterPro" id="IPR000801">
    <property type="entry name" value="Esterase-like"/>
</dbReference>
<reference evidence="1 2" key="1">
    <citation type="submission" date="2019-08" db="EMBL/GenBank/DDBJ databases">
        <title>Draft genome sequence of Ulvibacter marinus type strain NBRC 109484.</title>
        <authorList>
            <person name="Kawano K."/>
            <person name="Ushijima N."/>
            <person name="Kihara M."/>
            <person name="Itoh H."/>
        </authorList>
    </citation>
    <scope>NUCLEOTIDE SEQUENCE [LARGE SCALE GENOMIC DNA]</scope>
    <source>
        <strain evidence="1 2">NBRC 109484</strain>
    </source>
</reference>
<dbReference type="InterPro" id="IPR050583">
    <property type="entry name" value="Mycobacterial_A85_antigen"/>
</dbReference>
<protein>
    <submittedName>
        <fullName evidence="1">Esterase</fullName>
    </submittedName>
</protein>
<dbReference type="Gene3D" id="3.40.50.1820">
    <property type="entry name" value="alpha/beta hydrolase"/>
    <property type="match status" value="1"/>
</dbReference>
<comment type="caution">
    <text evidence="1">The sequence shown here is derived from an EMBL/GenBank/DDBJ whole genome shotgun (WGS) entry which is preliminary data.</text>
</comment>
<dbReference type="SUPFAM" id="SSF53474">
    <property type="entry name" value="alpha/beta-Hydrolases"/>
    <property type="match status" value="1"/>
</dbReference>
<sequence>MLCIASGTVSAQKNIKDVSSKAFEIGKIITVKSDILKENRTLNIYFPEGYDTSDKKYPVIYLLDGSANEDFIHIAGLVQFQSFSWLDIIPESIVVGIANIDRKRDFTYPSNSELDNKELPTSGGSEKFIQFLRDELQPYMASNFKISEVKTIIGQSLGGLLASEIVLKQPSLFDNYLIVSPSTWWDDESLLKMKPTEVKKPINIFVAVGTEGPLMQTGATKLYYNLLQAHGEKNKVTFKFLENLNHGDTLHLAAYLGLETFFKK</sequence>
<gene>
    <name evidence="1" type="ORF">ULMA_19130</name>
</gene>
<evidence type="ECO:0000313" key="2">
    <source>
        <dbReference type="Proteomes" id="UP000326509"/>
    </source>
</evidence>
<evidence type="ECO:0000313" key="1">
    <source>
        <dbReference type="EMBL" id="GER59805.1"/>
    </source>
</evidence>
<dbReference type="Proteomes" id="UP000326509">
    <property type="component" value="Unassembled WGS sequence"/>
</dbReference>
<keyword evidence="2" id="KW-1185">Reference proteome</keyword>
<dbReference type="EMBL" id="BKCG01000004">
    <property type="protein sequence ID" value="GER59805.1"/>
    <property type="molecule type" value="Genomic_DNA"/>
</dbReference>
<proteinExistence type="predicted"/>
<dbReference type="Pfam" id="PF00756">
    <property type="entry name" value="Esterase"/>
    <property type="match status" value="1"/>
</dbReference>
<dbReference type="PANTHER" id="PTHR48098">
    <property type="entry name" value="ENTEROCHELIN ESTERASE-RELATED"/>
    <property type="match status" value="1"/>
</dbReference>
<dbReference type="RefSeq" id="WP_235904683.1">
    <property type="nucleotide sequence ID" value="NZ_BKCG01000004.1"/>
</dbReference>
<organism evidence="1 2">
    <name type="scientific">Patiriisocius marinus</name>
    <dbReference type="NCBI Taxonomy" id="1397112"/>
    <lineage>
        <taxon>Bacteria</taxon>
        <taxon>Pseudomonadati</taxon>
        <taxon>Bacteroidota</taxon>
        <taxon>Flavobacteriia</taxon>
        <taxon>Flavobacteriales</taxon>
        <taxon>Flavobacteriaceae</taxon>
        <taxon>Patiriisocius</taxon>
    </lineage>
</organism>
<dbReference type="InterPro" id="IPR029058">
    <property type="entry name" value="AB_hydrolase_fold"/>
</dbReference>
<accession>A0A5J4IPX4</accession>
<dbReference type="PANTHER" id="PTHR48098:SF6">
    <property type="entry name" value="FERRI-BACILLIBACTIN ESTERASE BESA"/>
    <property type="match status" value="1"/>
</dbReference>